<keyword evidence="2" id="KW-1185">Reference proteome</keyword>
<dbReference type="AlphaFoldDB" id="A0A1S9PBC4"/>
<dbReference type="InterPro" id="IPR045788">
    <property type="entry name" value="MobC_2"/>
</dbReference>
<evidence type="ECO:0000313" key="2">
    <source>
        <dbReference type="Proteomes" id="UP000189739"/>
    </source>
</evidence>
<dbReference type="Proteomes" id="UP000189739">
    <property type="component" value="Unassembled WGS sequence"/>
</dbReference>
<dbReference type="OrthoDB" id="950459at2"/>
<dbReference type="EMBL" id="MBTF01000034">
    <property type="protein sequence ID" value="OOQ58282.1"/>
    <property type="molecule type" value="Genomic_DNA"/>
</dbReference>
<dbReference type="Pfam" id="PF19514">
    <property type="entry name" value="MobC_2"/>
    <property type="match status" value="1"/>
</dbReference>
<evidence type="ECO:0000313" key="1">
    <source>
        <dbReference type="EMBL" id="OOQ58282.1"/>
    </source>
</evidence>
<accession>A0A1S9PBC4</accession>
<reference evidence="1 2" key="1">
    <citation type="submission" date="2016-07" db="EMBL/GenBank/DDBJ databases">
        <title>Genomic analysis of zinc-resistant bacterium Mucilaginibacter pedocola TBZ30.</title>
        <authorList>
            <person name="Huang J."/>
            <person name="Tang J."/>
        </authorList>
    </citation>
    <scope>NUCLEOTIDE SEQUENCE [LARGE SCALE GENOMIC DNA]</scope>
    <source>
        <strain evidence="1 2">TBZ30</strain>
    </source>
</reference>
<sequence length="129" mass="15195">MAEENKNRKQRITLRLTGDEYAELAKNWKQSTVRKLSEYVRRVLFGRSITVNMRDQSKDELLAELALLRRELNAMGVNFNQAVHRLNMLDHSPQMQSWVQRFEQDKARYFAAVDAINSRLKLLSSAWLQ</sequence>
<organism evidence="1 2">
    <name type="scientific">Mucilaginibacter pedocola</name>
    <dbReference type="NCBI Taxonomy" id="1792845"/>
    <lineage>
        <taxon>Bacteria</taxon>
        <taxon>Pseudomonadati</taxon>
        <taxon>Bacteroidota</taxon>
        <taxon>Sphingobacteriia</taxon>
        <taxon>Sphingobacteriales</taxon>
        <taxon>Sphingobacteriaceae</taxon>
        <taxon>Mucilaginibacter</taxon>
    </lineage>
</organism>
<dbReference type="STRING" id="1792845.BC343_11655"/>
<protein>
    <submittedName>
        <fullName evidence="1">Mobilization protein</fullName>
    </submittedName>
</protein>
<gene>
    <name evidence="1" type="ORF">BC343_11655</name>
</gene>
<dbReference type="RefSeq" id="WP_078350030.1">
    <property type="nucleotide sequence ID" value="NZ_MBTF01000034.1"/>
</dbReference>
<comment type="caution">
    <text evidence="1">The sequence shown here is derived from an EMBL/GenBank/DDBJ whole genome shotgun (WGS) entry which is preliminary data.</text>
</comment>
<proteinExistence type="predicted"/>
<name>A0A1S9PBC4_9SPHI</name>